<dbReference type="Proteomes" id="UP001254848">
    <property type="component" value="Unassembled WGS sequence"/>
</dbReference>
<evidence type="ECO:0000313" key="3">
    <source>
        <dbReference type="Proteomes" id="UP001254848"/>
    </source>
</evidence>
<gene>
    <name evidence="2" type="ORF">Q4T40_05390</name>
</gene>
<evidence type="ECO:0000313" key="2">
    <source>
        <dbReference type="EMBL" id="MDT8900674.1"/>
    </source>
</evidence>
<feature type="transmembrane region" description="Helical" evidence="1">
    <location>
        <begin position="55"/>
        <end position="88"/>
    </location>
</feature>
<dbReference type="RefSeq" id="WP_413779211.1">
    <property type="nucleotide sequence ID" value="NZ_JAUOZS010000001.1"/>
</dbReference>
<feature type="transmembrane region" description="Helical" evidence="1">
    <location>
        <begin position="27"/>
        <end position="43"/>
    </location>
</feature>
<evidence type="ECO:0000256" key="1">
    <source>
        <dbReference type="SAM" id="Phobius"/>
    </source>
</evidence>
<sequence length="110" mass="12471">MNTVWWYILAAIIVGSILKYLVMNPWAWVAIDIGVFVAVYIILRRYPWINLKRSITFFGCLTLVNIFVDLGIVSGLIGNIVLLVLLGWMMFGQGGGGQGGRQRPRHPWHK</sequence>
<reference evidence="2 3" key="1">
    <citation type="submission" date="2023-07" db="EMBL/GenBank/DDBJ databases">
        <title>The novel representative of Negativicutes class, Anaeroselena agilis gen. nov. sp. nov.</title>
        <authorList>
            <person name="Prokofeva M.I."/>
            <person name="Elcheninov A.G."/>
            <person name="Klyukina A."/>
            <person name="Kublanov I.V."/>
            <person name="Frolov E.N."/>
            <person name="Podosokorskaya O.A."/>
        </authorList>
    </citation>
    <scope>NUCLEOTIDE SEQUENCE [LARGE SCALE GENOMIC DNA]</scope>
    <source>
        <strain evidence="2 3">4137-cl</strain>
    </source>
</reference>
<keyword evidence="3" id="KW-1185">Reference proteome</keyword>
<dbReference type="EMBL" id="JAUOZS010000001">
    <property type="protein sequence ID" value="MDT8900674.1"/>
    <property type="molecule type" value="Genomic_DNA"/>
</dbReference>
<name>A0ABU3NV33_9FIRM</name>
<organism evidence="2 3">
    <name type="scientific">Anaeroselena agilis</name>
    <dbReference type="NCBI Taxonomy" id="3063788"/>
    <lineage>
        <taxon>Bacteria</taxon>
        <taxon>Bacillati</taxon>
        <taxon>Bacillota</taxon>
        <taxon>Negativicutes</taxon>
        <taxon>Acetonemataceae</taxon>
        <taxon>Anaeroselena</taxon>
    </lineage>
</organism>
<accession>A0ABU3NV33</accession>
<protein>
    <submittedName>
        <fullName evidence="2">Uncharacterized protein</fullName>
    </submittedName>
</protein>
<proteinExistence type="predicted"/>
<comment type="caution">
    <text evidence="2">The sequence shown here is derived from an EMBL/GenBank/DDBJ whole genome shotgun (WGS) entry which is preliminary data.</text>
</comment>
<keyword evidence="1" id="KW-1133">Transmembrane helix</keyword>
<keyword evidence="1" id="KW-0812">Transmembrane</keyword>
<keyword evidence="1" id="KW-0472">Membrane</keyword>
<feature type="transmembrane region" description="Helical" evidence="1">
    <location>
        <begin position="5"/>
        <end position="21"/>
    </location>
</feature>